<evidence type="ECO:0000313" key="2">
    <source>
        <dbReference type="Proteomes" id="UP001165205"/>
    </source>
</evidence>
<gene>
    <name evidence="1" type="ORF">Aory04_000131000</name>
</gene>
<accession>A0AAN4YCA3</accession>
<dbReference type="EMBL" id="BSYA01000008">
    <property type="protein sequence ID" value="GMG23976.1"/>
    <property type="molecule type" value="Genomic_DNA"/>
</dbReference>
<dbReference type="AlphaFoldDB" id="A0AAN4YCA3"/>
<organism evidence="1 2">
    <name type="scientific">Aspergillus oryzae</name>
    <name type="common">Yellow koji mold</name>
    <dbReference type="NCBI Taxonomy" id="5062"/>
    <lineage>
        <taxon>Eukaryota</taxon>
        <taxon>Fungi</taxon>
        <taxon>Dikarya</taxon>
        <taxon>Ascomycota</taxon>
        <taxon>Pezizomycotina</taxon>
        <taxon>Eurotiomycetes</taxon>
        <taxon>Eurotiomycetidae</taxon>
        <taxon>Eurotiales</taxon>
        <taxon>Aspergillaceae</taxon>
        <taxon>Aspergillus</taxon>
        <taxon>Aspergillus subgen. Circumdati</taxon>
    </lineage>
</organism>
<sequence>MFPCVYFFFPETRYRSLEEMDNIFKKSTNVFNAVTISIKEPYRYDKHGQLKPEYLEEAIRRESVTAPAPVKPFESDDSTTEVKA</sequence>
<evidence type="ECO:0000313" key="1">
    <source>
        <dbReference type="EMBL" id="GMG23976.1"/>
    </source>
</evidence>
<comment type="caution">
    <text evidence="1">The sequence shown here is derived from an EMBL/GenBank/DDBJ whole genome shotgun (WGS) entry which is preliminary data.</text>
</comment>
<name>A0AAN4YCA3_ASPOZ</name>
<dbReference type="Gene3D" id="1.20.1250.20">
    <property type="entry name" value="MFS general substrate transporter like domains"/>
    <property type="match status" value="1"/>
</dbReference>
<proteinExistence type="predicted"/>
<protein>
    <submittedName>
        <fullName evidence="1">Unnamed protein product</fullName>
    </submittedName>
</protein>
<reference evidence="1" key="1">
    <citation type="submission" date="2023-04" db="EMBL/GenBank/DDBJ databases">
        <title>Aspergillus oryzae NBRC 4228.</title>
        <authorList>
            <person name="Ichikawa N."/>
            <person name="Sato H."/>
            <person name="Tonouchi N."/>
        </authorList>
    </citation>
    <scope>NUCLEOTIDE SEQUENCE</scope>
    <source>
        <strain evidence="1">NBRC 4228</strain>
    </source>
</reference>
<dbReference type="InterPro" id="IPR036259">
    <property type="entry name" value="MFS_trans_sf"/>
</dbReference>
<dbReference type="Proteomes" id="UP001165205">
    <property type="component" value="Unassembled WGS sequence"/>
</dbReference>